<dbReference type="AlphaFoldDB" id="A0A1X7HGI7"/>
<accession>A0A1X7HGI7</accession>
<dbReference type="EMBL" id="LT840184">
    <property type="protein sequence ID" value="SMF86332.1"/>
    <property type="molecule type" value="Genomic_DNA"/>
</dbReference>
<dbReference type="STRING" id="1313296.SAMN05661091_3365"/>
<reference evidence="2" key="1">
    <citation type="submission" date="2017-04" db="EMBL/GenBank/DDBJ databases">
        <authorList>
            <person name="Varghese N."/>
            <person name="Submissions S."/>
        </authorList>
    </citation>
    <scope>NUCLEOTIDE SEQUENCE [LARGE SCALE GENOMIC DNA]</scope>
    <source>
        <strain evidence="2">N3/975</strain>
    </source>
</reference>
<dbReference type="RefSeq" id="WP_208914226.1">
    <property type="nucleotide sequence ID" value="NZ_LT840184.1"/>
</dbReference>
<evidence type="ECO:0000313" key="2">
    <source>
        <dbReference type="Proteomes" id="UP000192940"/>
    </source>
</evidence>
<keyword evidence="2" id="KW-1185">Reference proteome</keyword>
<dbReference type="Proteomes" id="UP000192940">
    <property type="component" value="Chromosome I"/>
</dbReference>
<proteinExistence type="predicted"/>
<protein>
    <recommendedName>
        <fullName evidence="3">F0F1-type ATP synthase</fullName>
    </recommendedName>
</protein>
<gene>
    <name evidence="1" type="ORF">SAMN05661091_3365</name>
</gene>
<sequence length="330" mass="37322">MKITDLAILFTAVFFPFFLLLSMHTGNVVDTAFVEMKYSAGLRTAIQDGGEMLNVNEAQSQEAGYESFKRFRADKERALETFSRTLYLNFGIEEDLQAQAALWWYIPAIAVVDYDGYYIYAMQSFTGPDGVESFRHTWSPKIPYAYYDGEGNSIHFTLDNVAEAYNGSSRLWYSGLQSELVGNTGIALLDKQVTFEEIRRISIVHAIQDDLAYYIERHNNLSVRNGISYTFSLPVIAQEEWVNTINDIGLMAFVQGIPIGDRYYNNYAFGGGRLVKTPVYFGSVDSSTGLKYYYRNTCSFPYDVQEAFSNRKEAAAAGYREKNCANSGVM</sequence>
<evidence type="ECO:0000313" key="1">
    <source>
        <dbReference type="EMBL" id="SMF86332.1"/>
    </source>
</evidence>
<evidence type="ECO:0008006" key="3">
    <source>
        <dbReference type="Google" id="ProtNLM"/>
    </source>
</evidence>
<organism evidence="1 2">
    <name type="scientific">Paenibacillus uliginis N3/975</name>
    <dbReference type="NCBI Taxonomy" id="1313296"/>
    <lineage>
        <taxon>Bacteria</taxon>
        <taxon>Bacillati</taxon>
        <taxon>Bacillota</taxon>
        <taxon>Bacilli</taxon>
        <taxon>Bacillales</taxon>
        <taxon>Paenibacillaceae</taxon>
        <taxon>Paenibacillus</taxon>
    </lineage>
</organism>
<name>A0A1X7HGI7_9BACL</name>